<feature type="domain" description="HD" evidence="8">
    <location>
        <begin position="338"/>
        <end position="431"/>
    </location>
</feature>
<keyword evidence="5" id="KW-1133">Transmembrane helix</keyword>
<accession>A0A7V5PPJ5</accession>
<dbReference type="EC" id="3.1.-.-" evidence="5 6"/>
<keyword evidence="4 5" id="KW-0694">RNA-binding</keyword>
<dbReference type="PROSITE" id="PS51831">
    <property type="entry name" value="HD"/>
    <property type="match status" value="1"/>
</dbReference>
<comment type="subcellular location">
    <subcellularLocation>
        <location evidence="5">Cell membrane</location>
        <topology evidence="5">Single-pass membrane protein</topology>
    </subcellularLocation>
</comment>
<dbReference type="Proteomes" id="UP000886124">
    <property type="component" value="Unassembled WGS sequence"/>
</dbReference>
<dbReference type="InterPro" id="IPR004087">
    <property type="entry name" value="KH_dom"/>
</dbReference>
<dbReference type="InterPro" id="IPR006675">
    <property type="entry name" value="HDIG_dom"/>
</dbReference>
<feature type="transmembrane region" description="Helical" evidence="5">
    <location>
        <begin position="12"/>
        <end position="30"/>
    </location>
</feature>
<dbReference type="SMART" id="SM00471">
    <property type="entry name" value="HDc"/>
    <property type="match status" value="1"/>
</dbReference>
<dbReference type="GO" id="GO:0004521">
    <property type="term" value="F:RNA endonuclease activity"/>
    <property type="evidence" value="ECO:0007669"/>
    <property type="project" value="UniProtKB-UniRule"/>
</dbReference>
<gene>
    <name evidence="5 9" type="primary">rny</name>
    <name evidence="9" type="ORF">ENJ89_04975</name>
</gene>
<dbReference type="GO" id="GO:0005886">
    <property type="term" value="C:plasma membrane"/>
    <property type="evidence" value="ECO:0007669"/>
    <property type="project" value="UniProtKB-SubCell"/>
</dbReference>
<dbReference type="CDD" id="cd00077">
    <property type="entry name" value="HDc"/>
    <property type="match status" value="1"/>
</dbReference>
<dbReference type="InterPro" id="IPR004088">
    <property type="entry name" value="KH_dom_type_1"/>
</dbReference>
<feature type="coiled-coil region" evidence="7">
    <location>
        <begin position="32"/>
        <end position="138"/>
    </location>
</feature>
<protein>
    <recommendedName>
        <fullName evidence="5 6">Ribonuclease Y</fullName>
        <shortName evidence="5">RNase Y</shortName>
        <ecNumber evidence="5 6">3.1.-.-</ecNumber>
    </recommendedName>
</protein>
<dbReference type="Pfam" id="PF01966">
    <property type="entry name" value="HD"/>
    <property type="match status" value="1"/>
</dbReference>
<dbReference type="Pfam" id="PF12072">
    <property type="entry name" value="RNase_Y_N"/>
    <property type="match status" value="1"/>
</dbReference>
<evidence type="ECO:0000256" key="5">
    <source>
        <dbReference type="HAMAP-Rule" id="MF_00335"/>
    </source>
</evidence>
<dbReference type="SMART" id="SM00322">
    <property type="entry name" value="KH"/>
    <property type="match status" value="1"/>
</dbReference>
<dbReference type="AlphaFoldDB" id="A0A7V5PPJ5"/>
<keyword evidence="3 5" id="KW-0378">Hydrolase</keyword>
<dbReference type="SUPFAM" id="SSF54791">
    <property type="entry name" value="Eukaryotic type KH-domain (KH-domain type I)"/>
    <property type="match status" value="1"/>
</dbReference>
<comment type="similarity">
    <text evidence="5">Belongs to the RNase Y family.</text>
</comment>
<dbReference type="PROSITE" id="PS50084">
    <property type="entry name" value="KH_TYPE_1"/>
    <property type="match status" value="1"/>
</dbReference>
<evidence type="ECO:0000256" key="7">
    <source>
        <dbReference type="SAM" id="Coils"/>
    </source>
</evidence>
<evidence type="ECO:0000256" key="1">
    <source>
        <dbReference type="ARBA" id="ARBA00022722"/>
    </source>
</evidence>
<dbReference type="HAMAP" id="MF_00335">
    <property type="entry name" value="RNase_Y"/>
    <property type="match status" value="1"/>
</dbReference>
<name>A0A7V5PPJ5_CALAY</name>
<dbReference type="NCBIfam" id="TIGR03319">
    <property type="entry name" value="RNase_Y"/>
    <property type="match status" value="1"/>
</dbReference>
<dbReference type="CDD" id="cd22431">
    <property type="entry name" value="KH-I_RNaseY"/>
    <property type="match status" value="1"/>
</dbReference>
<dbReference type="InterPro" id="IPR036612">
    <property type="entry name" value="KH_dom_type_1_sf"/>
</dbReference>
<dbReference type="NCBIfam" id="TIGR00277">
    <property type="entry name" value="HDIG"/>
    <property type="match status" value="1"/>
</dbReference>
<keyword evidence="5" id="KW-0472">Membrane</keyword>
<dbReference type="InterPro" id="IPR017705">
    <property type="entry name" value="Ribonuclease_Y"/>
</dbReference>
<dbReference type="GO" id="GO:0003723">
    <property type="term" value="F:RNA binding"/>
    <property type="evidence" value="ECO:0007669"/>
    <property type="project" value="UniProtKB-UniRule"/>
</dbReference>
<evidence type="ECO:0000256" key="2">
    <source>
        <dbReference type="ARBA" id="ARBA00022759"/>
    </source>
</evidence>
<dbReference type="Gene3D" id="1.10.3210.10">
    <property type="entry name" value="Hypothetical protein af1432"/>
    <property type="match status" value="1"/>
</dbReference>
<evidence type="ECO:0000256" key="6">
    <source>
        <dbReference type="NCBIfam" id="TIGR03319"/>
    </source>
</evidence>
<dbReference type="InterPro" id="IPR006674">
    <property type="entry name" value="HD_domain"/>
</dbReference>
<organism evidence="9">
    <name type="scientific">Caldithrix abyssi</name>
    <dbReference type="NCBI Taxonomy" id="187145"/>
    <lineage>
        <taxon>Bacteria</taxon>
        <taxon>Pseudomonadati</taxon>
        <taxon>Calditrichota</taxon>
        <taxon>Calditrichia</taxon>
        <taxon>Calditrichales</taxon>
        <taxon>Calditrichaceae</taxon>
        <taxon>Caldithrix</taxon>
    </lineage>
</organism>
<dbReference type="InterPro" id="IPR022711">
    <property type="entry name" value="RNase_Y_N"/>
</dbReference>
<dbReference type="GO" id="GO:0006402">
    <property type="term" value="P:mRNA catabolic process"/>
    <property type="evidence" value="ECO:0007669"/>
    <property type="project" value="UniProtKB-UniRule"/>
</dbReference>
<keyword evidence="1 5" id="KW-0540">Nuclease</keyword>
<keyword evidence="2 5" id="KW-0255">Endonuclease</keyword>
<keyword evidence="7" id="KW-0175">Coiled coil</keyword>
<dbReference type="EMBL" id="DROD01000338">
    <property type="protein sequence ID" value="HHJ52525.1"/>
    <property type="molecule type" value="Genomic_DNA"/>
</dbReference>
<comment type="function">
    <text evidence="5">Endoribonuclease that initiates mRNA decay.</text>
</comment>
<dbReference type="InterPro" id="IPR003607">
    <property type="entry name" value="HD/PDEase_dom"/>
</dbReference>
<dbReference type="SUPFAM" id="SSF109604">
    <property type="entry name" value="HD-domain/PDEase-like"/>
    <property type="match status" value="1"/>
</dbReference>
<comment type="caution">
    <text evidence="9">The sequence shown here is derived from an EMBL/GenBank/DDBJ whole genome shotgun (WGS) entry which is preliminary data.</text>
</comment>
<reference evidence="9" key="1">
    <citation type="journal article" date="2020" name="mSystems">
        <title>Genome- and Community-Level Interaction Insights into Carbon Utilization and Element Cycling Functions of Hydrothermarchaeota in Hydrothermal Sediment.</title>
        <authorList>
            <person name="Zhou Z."/>
            <person name="Liu Y."/>
            <person name="Xu W."/>
            <person name="Pan J."/>
            <person name="Luo Z.H."/>
            <person name="Li M."/>
        </authorList>
    </citation>
    <scope>NUCLEOTIDE SEQUENCE [LARGE SCALE GENOMIC DNA]</scope>
    <source>
        <strain evidence="9">HyVt-527</strain>
    </source>
</reference>
<evidence type="ECO:0000259" key="8">
    <source>
        <dbReference type="PROSITE" id="PS51831"/>
    </source>
</evidence>
<dbReference type="PANTHER" id="PTHR12826:SF15">
    <property type="entry name" value="RIBONUCLEASE Y"/>
    <property type="match status" value="1"/>
</dbReference>
<evidence type="ECO:0000256" key="3">
    <source>
        <dbReference type="ARBA" id="ARBA00022801"/>
    </source>
</evidence>
<keyword evidence="5" id="KW-0812">Transmembrane</keyword>
<dbReference type="GO" id="GO:0016787">
    <property type="term" value="F:hydrolase activity"/>
    <property type="evidence" value="ECO:0007669"/>
    <property type="project" value="UniProtKB-KW"/>
</dbReference>
<proteinExistence type="inferred from homology"/>
<dbReference type="PANTHER" id="PTHR12826">
    <property type="entry name" value="RIBONUCLEASE Y"/>
    <property type="match status" value="1"/>
</dbReference>
<evidence type="ECO:0000313" key="9">
    <source>
        <dbReference type="EMBL" id="HHJ52525.1"/>
    </source>
</evidence>
<evidence type="ECO:0000256" key="4">
    <source>
        <dbReference type="ARBA" id="ARBA00022884"/>
    </source>
</evidence>
<sequence>MEEVINMKILLIPFAMLIGVLIGWILNSFLGRHSLKKAKAEAEQLIADAQDEIESAKKEKLIEAEEEIFEKKQQLEDEYRNRKKTLKHLESDLLIRENNIDRKADLISKKEKEIEFQRRELKNREIQLNLRQEKLEKMLDEENKRLETISGLTRDEAKKVLMDNLIETAKKEAATQVYKIVDEAQREATNKAKDIIISAMEQTATDHAIESTVSVVTLPSDDMKGRIIGREGRNIRAFEIVTGIDVIVDDTPEAVILSGYDPYRRELARITMEKLVNDGRIHPGRIEETYEKTREEMEEYFMELGEQALLETGVHGMNPDIIRMIGKLRFRTSYGQNVLQHSKEVADIAGIMAAELGLDEQLAKRAGILHDIGRAVERRSEGSHAQIGYEFVKKYGEHPLVLNAILGHHGEVEPISPITVIVQIANDISRARPGARRDVIESFIQRMRKMETIAESFDGVKSAYAIQAGKEVRVIVDHEKIDDATNYRLATDIANKIQKEIEYPGQIKVIVIREFRSVDFA</sequence>
<dbReference type="Pfam" id="PF00013">
    <property type="entry name" value="KH_1"/>
    <property type="match status" value="1"/>
</dbReference>
<keyword evidence="5" id="KW-1003">Cell membrane</keyword>